<keyword evidence="7" id="KW-1185">Reference proteome</keyword>
<name>A0A2W6MVX7_9HELI</name>
<gene>
    <name evidence="4" type="primary">fliE</name>
    <name evidence="6" type="ORF">B6S12_05550</name>
</gene>
<evidence type="ECO:0000256" key="2">
    <source>
        <dbReference type="ARBA" id="ARBA00009272"/>
    </source>
</evidence>
<evidence type="ECO:0000256" key="1">
    <source>
        <dbReference type="ARBA" id="ARBA00004117"/>
    </source>
</evidence>
<dbReference type="OrthoDB" id="285952at2"/>
<evidence type="ECO:0000313" key="6">
    <source>
        <dbReference type="EMBL" id="PZT48099.1"/>
    </source>
</evidence>
<dbReference type="EMBL" id="NBIU01000013">
    <property type="protein sequence ID" value="PZT48099.1"/>
    <property type="molecule type" value="Genomic_DNA"/>
</dbReference>
<comment type="caution">
    <text evidence="6">The sequence shown here is derived from an EMBL/GenBank/DDBJ whole genome shotgun (WGS) entry which is preliminary data.</text>
</comment>
<evidence type="ECO:0000256" key="4">
    <source>
        <dbReference type="HAMAP-Rule" id="MF_00724"/>
    </source>
</evidence>
<protein>
    <recommendedName>
        <fullName evidence="4 5">Flagellar hook-basal body complex protein FliE</fullName>
    </recommendedName>
</protein>
<proteinExistence type="inferred from homology"/>
<dbReference type="GO" id="GO:0009425">
    <property type="term" value="C:bacterial-type flagellum basal body"/>
    <property type="evidence" value="ECO:0007669"/>
    <property type="project" value="UniProtKB-SubCell"/>
</dbReference>
<keyword evidence="6" id="KW-0969">Cilium</keyword>
<dbReference type="AlphaFoldDB" id="A0A2W6MVX7"/>
<dbReference type="GO" id="GO:0003774">
    <property type="term" value="F:cytoskeletal motor activity"/>
    <property type="evidence" value="ECO:0007669"/>
    <property type="project" value="InterPro"/>
</dbReference>
<evidence type="ECO:0000256" key="5">
    <source>
        <dbReference type="NCBIfam" id="TIGR00205"/>
    </source>
</evidence>
<dbReference type="RefSeq" id="WP_111229818.1">
    <property type="nucleotide sequence ID" value="NZ_NBIU01000013.1"/>
</dbReference>
<dbReference type="InterPro" id="IPR001624">
    <property type="entry name" value="FliE"/>
</dbReference>
<comment type="similarity">
    <text evidence="2 4">Belongs to the FliE family.</text>
</comment>
<dbReference type="GO" id="GO:0005198">
    <property type="term" value="F:structural molecule activity"/>
    <property type="evidence" value="ECO:0007669"/>
    <property type="project" value="UniProtKB-UniRule"/>
</dbReference>
<dbReference type="Proteomes" id="UP000249746">
    <property type="component" value="Unassembled WGS sequence"/>
</dbReference>
<organism evidence="6 7">
    <name type="scientific">Helicobacter valdiviensis</name>
    <dbReference type="NCBI Taxonomy" id="1458358"/>
    <lineage>
        <taxon>Bacteria</taxon>
        <taxon>Pseudomonadati</taxon>
        <taxon>Campylobacterota</taxon>
        <taxon>Epsilonproteobacteria</taxon>
        <taxon>Campylobacterales</taxon>
        <taxon>Helicobacteraceae</taxon>
        <taxon>Helicobacter</taxon>
    </lineage>
</organism>
<keyword evidence="3 4" id="KW-0975">Bacterial flagellum</keyword>
<dbReference type="Pfam" id="PF02049">
    <property type="entry name" value="FliE"/>
    <property type="match status" value="1"/>
</dbReference>
<keyword evidence="6" id="KW-0966">Cell projection</keyword>
<keyword evidence="6" id="KW-0282">Flagellum</keyword>
<dbReference type="GO" id="GO:0071973">
    <property type="term" value="P:bacterial-type flagellum-dependent cell motility"/>
    <property type="evidence" value="ECO:0007669"/>
    <property type="project" value="InterPro"/>
</dbReference>
<dbReference type="PANTHER" id="PTHR34653">
    <property type="match status" value="1"/>
</dbReference>
<evidence type="ECO:0000313" key="7">
    <source>
        <dbReference type="Proteomes" id="UP000249746"/>
    </source>
</evidence>
<dbReference type="HAMAP" id="MF_00724">
    <property type="entry name" value="FliE"/>
    <property type="match status" value="1"/>
</dbReference>
<sequence length="105" mass="11700">MEINKYGVDLQKLQEKLQDVPNLSPNHELNPPAKTFGSMLKDAVDEVNAYQKTTEQAMADMATGQIKDLHQAAIAIGKAENSMKLMLEVRNKAISAYKELIKTQI</sequence>
<dbReference type="NCBIfam" id="TIGR00205">
    <property type="entry name" value="fliE"/>
    <property type="match status" value="1"/>
</dbReference>
<evidence type="ECO:0000256" key="3">
    <source>
        <dbReference type="ARBA" id="ARBA00023143"/>
    </source>
</evidence>
<comment type="subcellular location">
    <subcellularLocation>
        <location evidence="1 4">Bacterial flagellum basal body</location>
    </subcellularLocation>
</comment>
<reference evidence="6 7" key="1">
    <citation type="submission" date="2017-03" db="EMBL/GenBank/DDBJ databases">
        <title>Genomic and clinical evidence uncovers the enterohepatic species Helicobacter valdiviensis as a potential human intestinal pathogen.</title>
        <authorList>
            <person name="Fresia P."/>
            <person name="Jara R."/>
            <person name="Sierra R."/>
            <person name="Ferres I."/>
            <person name="Greif G."/>
            <person name="Iraola G."/>
            <person name="Collado L."/>
        </authorList>
    </citation>
    <scope>NUCLEOTIDE SEQUENCE [LARGE SCALE GENOMIC DNA]</scope>
    <source>
        <strain evidence="6 7">WBE14</strain>
    </source>
</reference>
<accession>A0A2W6MVX7</accession>
<dbReference type="PRINTS" id="PR01006">
    <property type="entry name" value="FLGHOOKFLIE"/>
</dbReference>
<dbReference type="PANTHER" id="PTHR34653:SF1">
    <property type="entry name" value="FLAGELLAR HOOK-BASAL BODY COMPLEX PROTEIN FLIE"/>
    <property type="match status" value="1"/>
</dbReference>